<feature type="region of interest" description="Disordered" evidence="5">
    <location>
        <begin position="39"/>
        <end position="73"/>
    </location>
</feature>
<proteinExistence type="predicted"/>
<dbReference type="InterPro" id="IPR006447">
    <property type="entry name" value="Myb_dom_plants"/>
</dbReference>
<dbReference type="Gene3D" id="1.10.10.60">
    <property type="entry name" value="Homeodomain-like"/>
    <property type="match status" value="1"/>
</dbReference>
<comment type="caution">
    <text evidence="7">The sequence shown here is derived from an EMBL/GenBank/DDBJ whole genome shotgun (WGS) entry which is preliminary data.</text>
</comment>
<feature type="region of interest" description="Disordered" evidence="5">
    <location>
        <begin position="1"/>
        <end position="26"/>
    </location>
</feature>
<evidence type="ECO:0000259" key="6">
    <source>
        <dbReference type="PROSITE" id="PS51294"/>
    </source>
</evidence>
<keyword evidence="8" id="KW-1185">Reference proteome</keyword>
<evidence type="ECO:0000256" key="5">
    <source>
        <dbReference type="SAM" id="MobiDB-lite"/>
    </source>
</evidence>
<reference evidence="7" key="1">
    <citation type="submission" date="2020-01" db="EMBL/GenBank/DDBJ databases">
        <title>Genome sequence of Kobresia littledalei, the first chromosome-level genome in the family Cyperaceae.</title>
        <authorList>
            <person name="Qu G."/>
        </authorList>
    </citation>
    <scope>NUCLEOTIDE SEQUENCE</scope>
    <source>
        <strain evidence="7">C.B.Clarke</strain>
        <tissue evidence="7">Leaf</tissue>
    </source>
</reference>
<evidence type="ECO:0000256" key="3">
    <source>
        <dbReference type="ARBA" id="ARBA00023163"/>
    </source>
</evidence>
<dbReference type="SUPFAM" id="SSF46689">
    <property type="entry name" value="Homeodomain-like"/>
    <property type="match status" value="1"/>
</dbReference>
<keyword evidence="3" id="KW-0804">Transcription</keyword>
<dbReference type="AlphaFoldDB" id="A0A833QJ93"/>
<evidence type="ECO:0000256" key="2">
    <source>
        <dbReference type="ARBA" id="ARBA00023125"/>
    </source>
</evidence>
<dbReference type="OrthoDB" id="551907at2759"/>
<sequence>MMAETTMEELIEKEKEKEKKEEIIDLEIHEDGGLDLNESMISLEERAGSAESDNKTSSCTDDDGRKKSEGVPSVRQYIRSKMPRLRWTPDLHLTFLNAVERLGGQERATPKLVLQMMNVRGLSITHVKSHLQMYRNKKLDDSGQEKLPFSSVLSPMEWHPRRAGNPHVMFHQRTSYGIQNMKLFPSRSPYETNHFSGSLYNSLLRKPSDSGSFSFSNPGETFTSKDRGPWMPHLSATRNVIDERNRIVLAETIGERKRKADCFNNASFAWPSSCSQYKCNPNSSSNSSSDPVVINENLEFDQRQVELEKSQPQISTRMKMTMEKINGLDLQLSLNPSSFKNCHRTEREEHSSLELSLSPPSLQVPEVNNLGSSERSTVGSVSVSNCSTASLGLSTLDLTMSIRALE</sequence>
<feature type="compositionally biased region" description="Basic and acidic residues" evidence="5">
    <location>
        <begin position="10"/>
        <end position="26"/>
    </location>
</feature>
<dbReference type="PROSITE" id="PS51294">
    <property type="entry name" value="HTH_MYB"/>
    <property type="match status" value="1"/>
</dbReference>
<evidence type="ECO:0000313" key="7">
    <source>
        <dbReference type="EMBL" id="KAF3326840.1"/>
    </source>
</evidence>
<dbReference type="EMBL" id="SWLB01000018">
    <property type="protein sequence ID" value="KAF3326840.1"/>
    <property type="molecule type" value="Genomic_DNA"/>
</dbReference>
<gene>
    <name evidence="7" type="ORF">FCM35_KLT08470</name>
</gene>
<dbReference type="GO" id="GO:0003677">
    <property type="term" value="F:DNA binding"/>
    <property type="evidence" value="ECO:0007669"/>
    <property type="project" value="UniProtKB-KW"/>
</dbReference>
<dbReference type="GO" id="GO:0003700">
    <property type="term" value="F:DNA-binding transcription factor activity"/>
    <property type="evidence" value="ECO:0007669"/>
    <property type="project" value="InterPro"/>
</dbReference>
<protein>
    <submittedName>
        <fullName evidence="7">Myb family transcription factor</fullName>
    </submittedName>
</protein>
<dbReference type="NCBIfam" id="TIGR01557">
    <property type="entry name" value="myb_SHAQKYF"/>
    <property type="match status" value="1"/>
</dbReference>
<keyword evidence="1" id="KW-0805">Transcription regulation</keyword>
<evidence type="ECO:0000313" key="8">
    <source>
        <dbReference type="Proteomes" id="UP000623129"/>
    </source>
</evidence>
<organism evidence="7 8">
    <name type="scientific">Carex littledalei</name>
    <dbReference type="NCBI Taxonomy" id="544730"/>
    <lineage>
        <taxon>Eukaryota</taxon>
        <taxon>Viridiplantae</taxon>
        <taxon>Streptophyta</taxon>
        <taxon>Embryophyta</taxon>
        <taxon>Tracheophyta</taxon>
        <taxon>Spermatophyta</taxon>
        <taxon>Magnoliopsida</taxon>
        <taxon>Liliopsida</taxon>
        <taxon>Poales</taxon>
        <taxon>Cyperaceae</taxon>
        <taxon>Cyperoideae</taxon>
        <taxon>Cariceae</taxon>
        <taxon>Carex</taxon>
        <taxon>Carex subgen. Euthyceras</taxon>
    </lineage>
</organism>
<dbReference type="InterPro" id="IPR046955">
    <property type="entry name" value="PHR1-like"/>
</dbReference>
<dbReference type="InterPro" id="IPR001005">
    <property type="entry name" value="SANT/Myb"/>
</dbReference>
<dbReference type="PANTHER" id="PTHR31314:SF174">
    <property type="entry name" value="OS02G0241200 PROTEIN"/>
    <property type="match status" value="1"/>
</dbReference>
<evidence type="ECO:0000256" key="4">
    <source>
        <dbReference type="ARBA" id="ARBA00023242"/>
    </source>
</evidence>
<keyword evidence="2" id="KW-0238">DNA-binding</keyword>
<dbReference type="Proteomes" id="UP000623129">
    <property type="component" value="Unassembled WGS sequence"/>
</dbReference>
<accession>A0A833QJ93</accession>
<name>A0A833QJ93_9POAL</name>
<dbReference type="Pfam" id="PF00249">
    <property type="entry name" value="Myb_DNA-binding"/>
    <property type="match status" value="1"/>
</dbReference>
<dbReference type="FunFam" id="1.10.10.60:FF:000002">
    <property type="entry name" value="Myb family transcription factor"/>
    <property type="match status" value="1"/>
</dbReference>
<dbReference type="InterPro" id="IPR017930">
    <property type="entry name" value="Myb_dom"/>
</dbReference>
<dbReference type="InterPro" id="IPR009057">
    <property type="entry name" value="Homeodomain-like_sf"/>
</dbReference>
<feature type="domain" description="HTH myb-type" evidence="6">
    <location>
        <begin position="79"/>
        <end position="139"/>
    </location>
</feature>
<keyword evidence="4" id="KW-0539">Nucleus</keyword>
<evidence type="ECO:0000256" key="1">
    <source>
        <dbReference type="ARBA" id="ARBA00023015"/>
    </source>
</evidence>
<dbReference type="PANTHER" id="PTHR31314">
    <property type="entry name" value="MYB FAMILY TRANSCRIPTION FACTOR PHL7-LIKE"/>
    <property type="match status" value="1"/>
</dbReference>
<feature type="compositionally biased region" description="Basic and acidic residues" evidence="5">
    <location>
        <begin position="43"/>
        <end position="54"/>
    </location>
</feature>